<feature type="domain" description="Exocyst complex component Sec3 PIP2-binding N-terminal" evidence="6">
    <location>
        <begin position="80"/>
        <end position="182"/>
    </location>
</feature>
<protein>
    <submittedName>
        <fullName evidence="7">Exocyst complex component Sec3 like protein</fullName>
    </submittedName>
</protein>
<gene>
    <name evidence="7" type="ORF">TI39_contig332g00014</name>
</gene>
<feature type="region of interest" description="Disordered" evidence="5">
    <location>
        <begin position="592"/>
        <end position="662"/>
    </location>
</feature>
<dbReference type="Gene3D" id="2.30.29.90">
    <property type="match status" value="1"/>
</dbReference>
<feature type="compositionally biased region" description="Low complexity" evidence="5">
    <location>
        <begin position="428"/>
        <end position="440"/>
    </location>
</feature>
<keyword evidence="8" id="KW-1185">Reference proteome</keyword>
<dbReference type="OrthoDB" id="27109at2759"/>
<keyword evidence="2" id="KW-0813">Transport</keyword>
<dbReference type="FunFam" id="2.30.29.90:FF:000003">
    <property type="entry name" value="Exocyst complex component Sec3"/>
    <property type="match status" value="1"/>
</dbReference>
<comment type="caution">
    <text evidence="7">The sequence shown here is derived from an EMBL/GenBank/DDBJ whole genome shotgun (WGS) entry which is preliminary data.</text>
</comment>
<keyword evidence="3" id="KW-0268">Exocytosis</keyword>
<dbReference type="GO" id="GO:0000145">
    <property type="term" value="C:exocyst"/>
    <property type="evidence" value="ECO:0007669"/>
    <property type="project" value="InterPro"/>
</dbReference>
<feature type="compositionally biased region" description="Pro residues" evidence="5">
    <location>
        <begin position="209"/>
        <end position="224"/>
    </location>
</feature>
<feature type="region of interest" description="Disordered" evidence="5">
    <location>
        <begin position="205"/>
        <end position="557"/>
    </location>
</feature>
<dbReference type="PANTHER" id="PTHR16092:SF14">
    <property type="entry name" value="EXOCYST COMPLEX COMPONENT 1 ISOFORM X1"/>
    <property type="match status" value="1"/>
</dbReference>
<dbReference type="Pfam" id="PF15277">
    <property type="entry name" value="Sec3-PIP2_bind"/>
    <property type="match status" value="1"/>
</dbReference>
<evidence type="ECO:0000313" key="8">
    <source>
        <dbReference type="Proteomes" id="UP000033647"/>
    </source>
</evidence>
<feature type="compositionally biased region" description="Low complexity" evidence="5">
    <location>
        <begin position="525"/>
        <end position="536"/>
    </location>
</feature>
<reference evidence="7 8" key="1">
    <citation type="submission" date="2015-03" db="EMBL/GenBank/DDBJ databases">
        <title>RNA-seq based gene annotation and comparative genomics of four Zymoseptoria species reveal species-specific pathogenicity related genes and transposable element activity.</title>
        <authorList>
            <person name="Grandaubert J."/>
            <person name="Bhattacharyya A."/>
            <person name="Stukenbrock E.H."/>
        </authorList>
    </citation>
    <scope>NUCLEOTIDE SEQUENCE [LARGE SCALE GENOMIC DNA]</scope>
    <source>
        <strain evidence="7 8">Zb18110</strain>
    </source>
</reference>
<dbReference type="InterPro" id="IPR028258">
    <property type="entry name" value="Sec3-PIP2_bind"/>
</dbReference>
<dbReference type="CDD" id="cd13315">
    <property type="entry name" value="PH_Sec3"/>
    <property type="match status" value="1"/>
</dbReference>
<evidence type="ECO:0000313" key="7">
    <source>
        <dbReference type="EMBL" id="KJY00384.1"/>
    </source>
</evidence>
<feature type="region of interest" description="Disordered" evidence="5">
    <location>
        <begin position="1"/>
        <end position="33"/>
    </location>
</feature>
<organism evidence="7 8">
    <name type="scientific">Zymoseptoria brevis</name>
    <dbReference type="NCBI Taxonomy" id="1047168"/>
    <lineage>
        <taxon>Eukaryota</taxon>
        <taxon>Fungi</taxon>
        <taxon>Dikarya</taxon>
        <taxon>Ascomycota</taxon>
        <taxon>Pezizomycotina</taxon>
        <taxon>Dothideomycetes</taxon>
        <taxon>Dothideomycetidae</taxon>
        <taxon>Mycosphaerellales</taxon>
        <taxon>Mycosphaerellaceae</taxon>
        <taxon>Zymoseptoria</taxon>
    </lineage>
</organism>
<dbReference type="Proteomes" id="UP000033647">
    <property type="component" value="Unassembled WGS sequence"/>
</dbReference>
<dbReference type="GO" id="GO:0005546">
    <property type="term" value="F:phosphatidylinositol-4,5-bisphosphate binding"/>
    <property type="evidence" value="ECO:0007669"/>
    <property type="project" value="TreeGrafter"/>
</dbReference>
<dbReference type="SMART" id="SM01313">
    <property type="entry name" value="Sec3-PIP2_bind"/>
    <property type="match status" value="1"/>
</dbReference>
<dbReference type="GO" id="GO:0005886">
    <property type="term" value="C:plasma membrane"/>
    <property type="evidence" value="ECO:0007669"/>
    <property type="project" value="TreeGrafter"/>
</dbReference>
<dbReference type="PANTHER" id="PTHR16092">
    <property type="entry name" value="SEC3/SYNTAXIN-RELATED"/>
    <property type="match status" value="1"/>
</dbReference>
<dbReference type="STRING" id="1047168.A0A0F4GT08"/>
<feature type="compositionally biased region" description="Basic and acidic residues" evidence="5">
    <location>
        <begin position="653"/>
        <end position="662"/>
    </location>
</feature>
<proteinExistence type="inferred from homology"/>
<evidence type="ECO:0000256" key="3">
    <source>
        <dbReference type="ARBA" id="ARBA00022483"/>
    </source>
</evidence>
<dbReference type="GO" id="GO:0006893">
    <property type="term" value="P:Golgi to plasma membrane transport"/>
    <property type="evidence" value="ECO:0007669"/>
    <property type="project" value="TreeGrafter"/>
</dbReference>
<keyword evidence="4" id="KW-0175">Coiled coil</keyword>
<dbReference type="GO" id="GO:0006887">
    <property type="term" value="P:exocytosis"/>
    <property type="evidence" value="ECO:0007669"/>
    <property type="project" value="UniProtKB-KW"/>
</dbReference>
<sequence length="1531" mass="169643">MNGQAPRPGPGSSAMNTPPTTNPAMSRAERFEDEKRRVIESLFVKTDQNGQLGESYITHIRIEEDAQYASAPPPPDSRPENKKARLIIIAVRSTGRVRMHKARENNNGSFSIGKTWNLEELSAIESYAGTTPPQDDREAQQRAWAGSVGFTVTITKPYYWQAGTSKEKDFFIASVVKIFRKYTKGQVPELRGFDERERAAILGQAAGQAPPPVAQQQPLPPSNERPPRSRSRDQGVPLPPQPPFVQRDQSREGSRYRQSPGPPSSISDVRPGSRSNSRHPNDSPAPRFGPGHPPTNGPRVFASTEQLRGQSRDRDPRADNRPGTASATAGYRSPSLARSQNSAFAPPPDSPKLPSFAPPTTQPFASPLRPQSPALKPGLENDRKPGTPPTAAVDLFQNARQRYMEYQPGSTPPPPQLVPSADMAQNGRSRTPPARAASPAVDLIDRAQSPREPGSPNTPERSRRRPNVDQRISETGMRPAPLTHTRNVSGTAIGNPEPDVKPLQVPSKTDSPPVMPGAFSPPFSPTSEPSPTLSSPSEEKREDDVMGEQFRPGLGPMFKKKALADRMKKAATAASAFKPRPGGAAEKILLAKQAGGPDGITGVVPRPAPASRQDSERSDVPPPVEEAVVPDTRPEEPPTVEVSVPLSPRKRTERPPPDEPIRSVELVDDASHLQAAPTEGEIEVEQERAQEREVVQPQLKIKHRSAQHERYLAALDIDRSLLEGKGLEFESMLVESGWGNEVLQPKQLAALENDIRREQGRVEAGSWLSHTDSAREERVAYVDNLLDKAIAECDELEGLLTLYHVELSSLNDDIAFIEAQSQGLQVQSANQKLLQSELQNIVDTMSLGRRVMDPIRYNDLSQPHSVEEVEGSLVRLYQAMLTMDPTMRSTSHSRPRSRGGLGDSETANMTALREKKAVYDREISDFCQRFMQFLDGRFAASTNSVKGRVLRAPSGVGLAKLHEDAFTEVRTGLWMYAPLILFTKEMNAPAWKTMMRLYSTRLSPLYKDAFSENIANWKRTARAATVDDAEVLFTTQEKEDPASGGLTSTARKLTVKRSQTLAKTLRGASGLNTPQSPTERPGALTRSAAFAAAMDEMAPLINREQNFFVDFFHATSLRTEDFIDAVEAAPPIARIGTNLKDFKPTEPDQDITRDISSAMDQMFAVFNDETRKMAEWSMAEDPIQGVGVLASLNKHRFYLQGSNQLFLLHLIDQIWDKRLLPGFERFVADQIRAIEDTKVKIKKRKGVIAFMRKFPNFSAAVETTFATVAGHDYDSLAPSIMDVRNLLDDAYDRINRAMFDSLKVIAKESPVAGVPSTKQQLVGNVEEAQEKEMLNYYILLLENMNHYIEEVDDGNREGVLAEWKGRALMERSEAMEAYVTRVLRRPLGKLLDFLDAAESILATNPSQPTAVSSRPSYSRKALRHLLKDSSNALKPSGLTGSHKKQEGYDARNVRQGIVDLRERVDKHFKDAGDETQIRGLTGLIFKECERVYEKTLERLEGLVREVYPPTEGEKSVEIEFSRADVQAGFRR</sequence>
<dbReference type="EMBL" id="LAFY01000324">
    <property type="protein sequence ID" value="KJY00384.1"/>
    <property type="molecule type" value="Genomic_DNA"/>
</dbReference>
<evidence type="ECO:0000259" key="6">
    <source>
        <dbReference type="SMART" id="SM01313"/>
    </source>
</evidence>
<feature type="compositionally biased region" description="Pro residues" evidence="5">
    <location>
        <begin position="345"/>
        <end position="361"/>
    </location>
</feature>
<comment type="similarity">
    <text evidence="1">Belongs to the SEC3 family.</text>
</comment>
<feature type="compositionally biased region" description="Polar residues" evidence="5">
    <location>
        <begin position="13"/>
        <end position="24"/>
    </location>
</feature>
<feature type="region of interest" description="Disordered" evidence="5">
    <location>
        <begin position="886"/>
        <end position="907"/>
    </location>
</feature>
<dbReference type="InterPro" id="IPR019160">
    <property type="entry name" value="Sec3_CC"/>
</dbReference>
<accession>A0A0F4GT08</accession>
<evidence type="ECO:0000256" key="5">
    <source>
        <dbReference type="SAM" id="MobiDB-lite"/>
    </source>
</evidence>
<name>A0A0F4GT08_9PEZI</name>
<feature type="compositionally biased region" description="Basic and acidic residues" evidence="5">
    <location>
        <begin position="310"/>
        <end position="320"/>
    </location>
</feature>
<dbReference type="Pfam" id="PF20654">
    <property type="entry name" value="Sec3_C-term"/>
    <property type="match status" value="2"/>
</dbReference>
<evidence type="ECO:0000256" key="2">
    <source>
        <dbReference type="ARBA" id="ARBA00022448"/>
    </source>
</evidence>
<dbReference type="InterPro" id="IPR048628">
    <property type="entry name" value="Sec3_C"/>
</dbReference>
<dbReference type="Pfam" id="PF09763">
    <property type="entry name" value="Sec3_CC"/>
    <property type="match status" value="1"/>
</dbReference>
<evidence type="ECO:0000256" key="4">
    <source>
        <dbReference type="ARBA" id="ARBA00023054"/>
    </source>
</evidence>
<evidence type="ECO:0000256" key="1">
    <source>
        <dbReference type="ARBA" id="ARBA00006518"/>
    </source>
</evidence>